<keyword evidence="4" id="KW-1185">Reference proteome</keyword>
<evidence type="ECO:0000256" key="2">
    <source>
        <dbReference type="SAM" id="Phobius"/>
    </source>
</evidence>
<evidence type="ECO:0000313" key="3">
    <source>
        <dbReference type="EMBL" id="KAK4222999.1"/>
    </source>
</evidence>
<sequence>MRDALNMASSSTPPQPSQSISDDKDNYKQLLNVLNAEEEPPWPQDPVFNTNLSIFPSDNSHSLLLRLLFQLLPYIPVIVSIITANLAVGLSPLYLNIRNIIMVSGILGSWTISHLTGIAINAFYGNRKSKVRSWLLTVKNLVFALTPPVLLGMQTCGLFSTCQAWAPILLSRNGIFRFGGVVLDSEEAFEWNVGVFYPRLVGGILGVQCGYALGVWIWFRSGPAHS</sequence>
<feature type="compositionally biased region" description="Low complexity" evidence="1">
    <location>
        <begin position="9"/>
        <end position="20"/>
    </location>
</feature>
<proteinExistence type="predicted"/>
<dbReference type="Proteomes" id="UP001301958">
    <property type="component" value="Unassembled WGS sequence"/>
</dbReference>
<keyword evidence="2" id="KW-1133">Transmembrane helix</keyword>
<protein>
    <submittedName>
        <fullName evidence="3">Uncharacterized protein</fullName>
    </submittedName>
</protein>
<feature type="transmembrane region" description="Helical" evidence="2">
    <location>
        <begin position="71"/>
        <end position="94"/>
    </location>
</feature>
<reference evidence="3" key="2">
    <citation type="submission" date="2023-05" db="EMBL/GenBank/DDBJ databases">
        <authorList>
            <consortium name="Lawrence Berkeley National Laboratory"/>
            <person name="Steindorff A."/>
            <person name="Hensen N."/>
            <person name="Bonometti L."/>
            <person name="Westerberg I."/>
            <person name="Brannstrom I.O."/>
            <person name="Guillou S."/>
            <person name="Cros-Aarteil S."/>
            <person name="Calhoun S."/>
            <person name="Haridas S."/>
            <person name="Kuo A."/>
            <person name="Mondo S."/>
            <person name="Pangilinan J."/>
            <person name="Riley R."/>
            <person name="Labutti K."/>
            <person name="Andreopoulos B."/>
            <person name="Lipzen A."/>
            <person name="Chen C."/>
            <person name="Yanf M."/>
            <person name="Daum C."/>
            <person name="Ng V."/>
            <person name="Clum A."/>
            <person name="Ohm R."/>
            <person name="Martin F."/>
            <person name="Silar P."/>
            <person name="Natvig D."/>
            <person name="Lalanne C."/>
            <person name="Gautier V."/>
            <person name="Ament-Velasquez S.L."/>
            <person name="Kruys A."/>
            <person name="Hutchinson M.I."/>
            <person name="Powell A.J."/>
            <person name="Barry K."/>
            <person name="Miller A.N."/>
            <person name="Grigoriev I.V."/>
            <person name="Debuchy R."/>
            <person name="Gladieux P."/>
            <person name="Thoren M.H."/>
            <person name="Johannesson H."/>
        </authorList>
    </citation>
    <scope>NUCLEOTIDE SEQUENCE</scope>
    <source>
        <strain evidence="3">CBS 990.96</strain>
    </source>
</reference>
<comment type="caution">
    <text evidence="3">The sequence shown here is derived from an EMBL/GenBank/DDBJ whole genome shotgun (WGS) entry which is preliminary data.</text>
</comment>
<keyword evidence="2" id="KW-0812">Transmembrane</keyword>
<feature type="transmembrane region" description="Helical" evidence="2">
    <location>
        <begin position="200"/>
        <end position="219"/>
    </location>
</feature>
<gene>
    <name evidence="3" type="ORF">QBC38DRAFT_61058</name>
</gene>
<name>A0AAN7BG67_9PEZI</name>
<accession>A0AAN7BG67</accession>
<organism evidence="3 4">
    <name type="scientific">Podospora fimiseda</name>
    <dbReference type="NCBI Taxonomy" id="252190"/>
    <lineage>
        <taxon>Eukaryota</taxon>
        <taxon>Fungi</taxon>
        <taxon>Dikarya</taxon>
        <taxon>Ascomycota</taxon>
        <taxon>Pezizomycotina</taxon>
        <taxon>Sordariomycetes</taxon>
        <taxon>Sordariomycetidae</taxon>
        <taxon>Sordariales</taxon>
        <taxon>Podosporaceae</taxon>
        <taxon>Podospora</taxon>
    </lineage>
</organism>
<feature type="region of interest" description="Disordered" evidence="1">
    <location>
        <begin position="1"/>
        <end position="23"/>
    </location>
</feature>
<dbReference type="EMBL" id="MU865444">
    <property type="protein sequence ID" value="KAK4222999.1"/>
    <property type="molecule type" value="Genomic_DNA"/>
</dbReference>
<evidence type="ECO:0000313" key="4">
    <source>
        <dbReference type="Proteomes" id="UP001301958"/>
    </source>
</evidence>
<reference evidence="3" key="1">
    <citation type="journal article" date="2023" name="Mol. Phylogenet. Evol.">
        <title>Genome-scale phylogeny and comparative genomics of the fungal order Sordariales.</title>
        <authorList>
            <person name="Hensen N."/>
            <person name="Bonometti L."/>
            <person name="Westerberg I."/>
            <person name="Brannstrom I.O."/>
            <person name="Guillou S."/>
            <person name="Cros-Aarteil S."/>
            <person name="Calhoun S."/>
            <person name="Haridas S."/>
            <person name="Kuo A."/>
            <person name="Mondo S."/>
            <person name="Pangilinan J."/>
            <person name="Riley R."/>
            <person name="LaButti K."/>
            <person name="Andreopoulos B."/>
            <person name="Lipzen A."/>
            <person name="Chen C."/>
            <person name="Yan M."/>
            <person name="Daum C."/>
            <person name="Ng V."/>
            <person name="Clum A."/>
            <person name="Steindorff A."/>
            <person name="Ohm R.A."/>
            <person name="Martin F."/>
            <person name="Silar P."/>
            <person name="Natvig D.O."/>
            <person name="Lalanne C."/>
            <person name="Gautier V."/>
            <person name="Ament-Velasquez S.L."/>
            <person name="Kruys A."/>
            <person name="Hutchinson M.I."/>
            <person name="Powell A.J."/>
            <person name="Barry K."/>
            <person name="Miller A.N."/>
            <person name="Grigoriev I.V."/>
            <person name="Debuchy R."/>
            <person name="Gladieux P."/>
            <person name="Hiltunen Thoren M."/>
            <person name="Johannesson H."/>
        </authorList>
    </citation>
    <scope>NUCLEOTIDE SEQUENCE</scope>
    <source>
        <strain evidence="3">CBS 990.96</strain>
    </source>
</reference>
<dbReference type="AlphaFoldDB" id="A0AAN7BG67"/>
<evidence type="ECO:0000256" key="1">
    <source>
        <dbReference type="SAM" id="MobiDB-lite"/>
    </source>
</evidence>
<keyword evidence="2" id="KW-0472">Membrane</keyword>
<feature type="transmembrane region" description="Helical" evidence="2">
    <location>
        <begin position="100"/>
        <end position="120"/>
    </location>
</feature>